<dbReference type="InterPro" id="IPR045097">
    <property type="entry name" value="Thymidate_synth/dCMP_Mease"/>
</dbReference>
<dbReference type="GO" id="GO:0032259">
    <property type="term" value="P:methylation"/>
    <property type="evidence" value="ECO:0007669"/>
    <property type="project" value="UniProtKB-KW"/>
</dbReference>
<feature type="domain" description="Thymidylate synthase/dCMP hydroxymethylase" evidence="3">
    <location>
        <begin position="14"/>
        <end position="238"/>
    </location>
</feature>
<evidence type="ECO:0000256" key="2">
    <source>
        <dbReference type="ARBA" id="ARBA00022679"/>
    </source>
</evidence>
<dbReference type="GO" id="GO:0004799">
    <property type="term" value="F:thymidylate synthase activity"/>
    <property type="evidence" value="ECO:0007669"/>
    <property type="project" value="TreeGrafter"/>
</dbReference>
<dbReference type="GO" id="GO:0005829">
    <property type="term" value="C:cytosol"/>
    <property type="evidence" value="ECO:0007669"/>
    <property type="project" value="TreeGrafter"/>
</dbReference>
<protein>
    <recommendedName>
        <fullName evidence="3">Thymidylate synthase/dCMP hydroxymethylase domain-containing protein</fullName>
    </recommendedName>
</protein>
<dbReference type="RefSeq" id="WP_120569081.1">
    <property type="nucleotide sequence ID" value="NZ_CP024087.1"/>
</dbReference>
<dbReference type="PANTHER" id="PTHR11548:SF9">
    <property type="entry name" value="THYMIDYLATE SYNTHASE"/>
    <property type="match status" value="1"/>
</dbReference>
<name>A0A386WE28_9ACTN</name>
<dbReference type="InterPro" id="IPR036926">
    <property type="entry name" value="Thymidate_synth/dCMP_Mease_sf"/>
</dbReference>
<organism evidence="4 5">
    <name type="scientific">Micromonospora tulbaghiae</name>
    <dbReference type="NCBI Taxonomy" id="479978"/>
    <lineage>
        <taxon>Bacteria</taxon>
        <taxon>Bacillati</taxon>
        <taxon>Actinomycetota</taxon>
        <taxon>Actinomycetes</taxon>
        <taxon>Micromonosporales</taxon>
        <taxon>Micromonosporaceae</taxon>
        <taxon>Micromonospora</taxon>
    </lineage>
</organism>
<keyword evidence="1" id="KW-0489">Methyltransferase</keyword>
<dbReference type="Gene3D" id="3.30.572.10">
    <property type="entry name" value="Thymidylate synthase/dCMP hydroxymethylase domain"/>
    <property type="match status" value="1"/>
</dbReference>
<evidence type="ECO:0000259" key="3">
    <source>
        <dbReference type="Pfam" id="PF00303"/>
    </source>
</evidence>
<dbReference type="KEGG" id="mtua:CSH63_04010"/>
<dbReference type="Pfam" id="PF00303">
    <property type="entry name" value="Thymidylat_synt"/>
    <property type="match status" value="1"/>
</dbReference>
<keyword evidence="2" id="KW-0808">Transferase</keyword>
<dbReference type="GO" id="GO:0006231">
    <property type="term" value="P:dTMP biosynthetic process"/>
    <property type="evidence" value="ECO:0007669"/>
    <property type="project" value="TreeGrafter"/>
</dbReference>
<dbReference type="SUPFAM" id="SSF55831">
    <property type="entry name" value="Thymidylate synthase/dCMP hydroxymethylase"/>
    <property type="match status" value="1"/>
</dbReference>
<dbReference type="PANTHER" id="PTHR11548">
    <property type="entry name" value="THYMIDYLATE SYNTHASE 1"/>
    <property type="match status" value="1"/>
</dbReference>
<dbReference type="AlphaFoldDB" id="A0A386WE28"/>
<dbReference type="InterPro" id="IPR023451">
    <property type="entry name" value="Thymidate_synth/dCMP_Mease_dom"/>
</dbReference>
<reference evidence="4 5" key="1">
    <citation type="submission" date="2017-10" db="EMBL/GenBank/DDBJ databases">
        <title>Integration of genomic and chemical information greatly accelerates assignment of the full stereostructure of myelolactone, a potent inhibitor of myeloma from a marine-derived Micromonospora.</title>
        <authorList>
            <person name="Kim M.C."/>
            <person name="Machado H."/>
            <person name="Jensen P.R."/>
            <person name="Fenical W."/>
        </authorList>
    </citation>
    <scope>NUCLEOTIDE SEQUENCE [LARGE SCALE GENOMIC DNA]</scope>
    <source>
        <strain evidence="4 5">CNY-010</strain>
    </source>
</reference>
<evidence type="ECO:0000313" key="5">
    <source>
        <dbReference type="Proteomes" id="UP000267804"/>
    </source>
</evidence>
<evidence type="ECO:0000256" key="1">
    <source>
        <dbReference type="ARBA" id="ARBA00022603"/>
    </source>
</evidence>
<sequence>MLQPQPFTHFEPAYVSVLRQVLTGYRYQTCGRGKDALEIINCGFSLADPVDRVPYLAARGMNLPFNFAEALWYLTGRDDLDMIAYYAPSLRNLSPDGAMLTGTAYGPRLFRPTGPDGRSQYERVLRLLREESDSKRAAMIIMEPGELTDPANPDVACTLSLQFMLREDRLHMTAYMRGNDALIGLLGDTFSFTFIQELAARELGVEVGQYAHYVGSMHVNKLDLPKVMAIINEAGSPTPGRRYPVDAMPRTTWEELKEVCFWEQRLRLNQDRLTPERLHEIPLDPYWRRLLALFEVYRQIKHSPDTSVSRDSLAELHPGHRWLVAVRWPSCVPATADAVGA</sequence>
<gene>
    <name evidence="4" type="ORF">CSH63_04010</name>
</gene>
<proteinExistence type="predicted"/>
<dbReference type="CDD" id="cd00351">
    <property type="entry name" value="TS_Pyrimidine_HMase"/>
    <property type="match status" value="1"/>
</dbReference>
<dbReference type="EMBL" id="CP024087">
    <property type="protein sequence ID" value="AYF26646.1"/>
    <property type="molecule type" value="Genomic_DNA"/>
</dbReference>
<accession>A0A386WE28</accession>
<dbReference type="Proteomes" id="UP000267804">
    <property type="component" value="Chromosome"/>
</dbReference>
<evidence type="ECO:0000313" key="4">
    <source>
        <dbReference type="EMBL" id="AYF26646.1"/>
    </source>
</evidence>